<dbReference type="AlphaFoldDB" id="A0A1G2CM22"/>
<sequence length="84" mass="9874">MAIRFRGRWDPILPDIQESVREGEQIDVILTRKEFARLQTERGELELLRSRISATPCRLEFQEFALIDEDREEIAPILTVTPCF</sequence>
<organism evidence="1 2">
    <name type="scientific">Candidatus Liptonbacteria bacterium RIFCSPLOWO2_01_FULL_56_20</name>
    <dbReference type="NCBI Taxonomy" id="1798652"/>
    <lineage>
        <taxon>Bacteria</taxon>
        <taxon>Candidatus Liptoniibacteriota</taxon>
    </lineage>
</organism>
<gene>
    <name evidence="1" type="ORF">A3A43_01410</name>
</gene>
<comment type="caution">
    <text evidence="1">The sequence shown here is derived from an EMBL/GenBank/DDBJ whole genome shotgun (WGS) entry which is preliminary data.</text>
</comment>
<protein>
    <submittedName>
        <fullName evidence="1">Uncharacterized protein</fullName>
    </submittedName>
</protein>
<dbReference type="Proteomes" id="UP000178495">
    <property type="component" value="Unassembled WGS sequence"/>
</dbReference>
<dbReference type="EMBL" id="MHLC01000006">
    <property type="protein sequence ID" value="OGZ01691.1"/>
    <property type="molecule type" value="Genomic_DNA"/>
</dbReference>
<reference evidence="1 2" key="1">
    <citation type="journal article" date="2016" name="Nat. Commun.">
        <title>Thousands of microbial genomes shed light on interconnected biogeochemical processes in an aquifer system.</title>
        <authorList>
            <person name="Anantharaman K."/>
            <person name="Brown C.T."/>
            <person name="Hug L.A."/>
            <person name="Sharon I."/>
            <person name="Castelle C.J."/>
            <person name="Probst A.J."/>
            <person name="Thomas B.C."/>
            <person name="Singh A."/>
            <person name="Wilkins M.J."/>
            <person name="Karaoz U."/>
            <person name="Brodie E.L."/>
            <person name="Williams K.H."/>
            <person name="Hubbard S.S."/>
            <person name="Banfield J.F."/>
        </authorList>
    </citation>
    <scope>NUCLEOTIDE SEQUENCE [LARGE SCALE GENOMIC DNA]</scope>
</reference>
<accession>A0A1G2CM22</accession>
<name>A0A1G2CM22_9BACT</name>
<proteinExistence type="predicted"/>
<evidence type="ECO:0000313" key="2">
    <source>
        <dbReference type="Proteomes" id="UP000178495"/>
    </source>
</evidence>
<evidence type="ECO:0000313" key="1">
    <source>
        <dbReference type="EMBL" id="OGZ01691.1"/>
    </source>
</evidence>